<gene>
    <name evidence="2" type="ORF">SAMN06296273_1156</name>
</gene>
<evidence type="ECO:0000313" key="3">
    <source>
        <dbReference type="Proteomes" id="UP000242498"/>
    </source>
</evidence>
<evidence type="ECO:0000256" key="1">
    <source>
        <dbReference type="SAM" id="MobiDB-lite"/>
    </source>
</evidence>
<dbReference type="InterPro" id="IPR017853">
    <property type="entry name" value="GH"/>
</dbReference>
<organism evidence="2 3">
    <name type="scientific">Nitrosomonas ureae</name>
    <dbReference type="NCBI Taxonomy" id="44577"/>
    <lineage>
        <taxon>Bacteria</taxon>
        <taxon>Pseudomonadati</taxon>
        <taxon>Pseudomonadota</taxon>
        <taxon>Betaproteobacteria</taxon>
        <taxon>Nitrosomonadales</taxon>
        <taxon>Nitrosomonadaceae</taxon>
        <taxon>Nitrosomonas</taxon>
    </lineage>
</organism>
<dbReference type="SUPFAM" id="SSF51445">
    <property type="entry name" value="(Trans)glycosidases"/>
    <property type="match status" value="1"/>
</dbReference>
<protein>
    <submittedName>
        <fullName evidence="2">Uncharacterized protein</fullName>
    </submittedName>
</protein>
<dbReference type="AlphaFoldDB" id="A0A285BWX6"/>
<proteinExistence type="predicted"/>
<dbReference type="RefSeq" id="WP_096292433.1">
    <property type="nucleotide sequence ID" value="NZ_LT907782.1"/>
</dbReference>
<dbReference type="Proteomes" id="UP000242498">
    <property type="component" value="Chromosome I"/>
</dbReference>
<feature type="compositionally biased region" description="Polar residues" evidence="1">
    <location>
        <begin position="323"/>
        <end position="334"/>
    </location>
</feature>
<name>A0A285BWX6_9PROT</name>
<sequence length="398" mass="42631">MNPFSQSYVKLPISIEANPLKWHPGHALWMAPGMWTSTQSRNQLFNTDIPAIVAAGAPAPHIQIHVYWNDIEPTSPGVYNWDFIDSKIALINNSPSGIGGAGCKFMINFLARTYGGFSSAVPAYMQSAAGTDYAGTTGGTNESRNGEYKGADLVNAQGVVTGKQFQAKLWVQDVADRYRDAAIAIGQRYDGNPDLVGMTINETAMLGGVGTGMTPVDPRTSVSVTGDFFNKWSDAVIAARAAFPTTPMTWMANFPAAGILSIFDPADFNPTIQARMLANGIGGHEQDFYPRSGIVGQTLNVSYDANDAMAGITPRFTNMSNGGSLFSSNGDKQNPTPPATPSQLAQEARARGVNIILWHVVATVSGTAGDTWRQRILPLLLANNPSERPVSTFPSYFA</sequence>
<feature type="region of interest" description="Disordered" evidence="1">
    <location>
        <begin position="323"/>
        <end position="345"/>
    </location>
</feature>
<reference evidence="2 3" key="1">
    <citation type="submission" date="2017-08" db="EMBL/GenBank/DDBJ databases">
        <authorList>
            <person name="de Groot N.N."/>
        </authorList>
    </citation>
    <scope>NUCLEOTIDE SEQUENCE [LARGE SCALE GENOMIC DNA]</scope>
    <source>
        <strain evidence="2 3">Nm15</strain>
    </source>
</reference>
<accession>A0A285BWX6</accession>
<dbReference type="Gene3D" id="3.20.20.80">
    <property type="entry name" value="Glycosidases"/>
    <property type="match status" value="1"/>
</dbReference>
<dbReference type="EMBL" id="LT907782">
    <property type="protein sequence ID" value="SNX59719.1"/>
    <property type="molecule type" value="Genomic_DNA"/>
</dbReference>
<evidence type="ECO:0000313" key="2">
    <source>
        <dbReference type="EMBL" id="SNX59719.1"/>
    </source>
</evidence>